<proteinExistence type="predicted"/>
<feature type="compositionally biased region" description="Low complexity" evidence="2">
    <location>
        <begin position="168"/>
        <end position="179"/>
    </location>
</feature>
<reference evidence="3" key="1">
    <citation type="submission" date="2021-03" db="EMBL/GenBank/DDBJ databases">
        <authorList>
            <person name="Tagirdzhanova G."/>
        </authorList>
    </citation>
    <scope>NUCLEOTIDE SEQUENCE</scope>
</reference>
<evidence type="ECO:0000256" key="1">
    <source>
        <dbReference type="SAM" id="Coils"/>
    </source>
</evidence>
<evidence type="ECO:0000313" key="4">
    <source>
        <dbReference type="Proteomes" id="UP000664534"/>
    </source>
</evidence>
<comment type="caution">
    <text evidence="3">The sequence shown here is derived from an EMBL/GenBank/DDBJ whole genome shotgun (WGS) entry which is preliminary data.</text>
</comment>
<evidence type="ECO:0000313" key="3">
    <source>
        <dbReference type="EMBL" id="CAF9927455.1"/>
    </source>
</evidence>
<feature type="compositionally biased region" description="Polar residues" evidence="2">
    <location>
        <begin position="817"/>
        <end position="834"/>
    </location>
</feature>
<keyword evidence="4" id="KW-1185">Reference proteome</keyword>
<name>A0A8H3ITQ8_9LECA</name>
<feature type="region of interest" description="Disordered" evidence="2">
    <location>
        <begin position="637"/>
        <end position="669"/>
    </location>
</feature>
<accession>A0A8H3ITQ8</accession>
<dbReference type="Proteomes" id="UP000664534">
    <property type="component" value="Unassembled WGS sequence"/>
</dbReference>
<feature type="compositionally biased region" description="Polar residues" evidence="2">
    <location>
        <begin position="180"/>
        <end position="191"/>
    </location>
</feature>
<organism evidence="3 4">
    <name type="scientific">Imshaugia aleurites</name>
    <dbReference type="NCBI Taxonomy" id="172621"/>
    <lineage>
        <taxon>Eukaryota</taxon>
        <taxon>Fungi</taxon>
        <taxon>Dikarya</taxon>
        <taxon>Ascomycota</taxon>
        <taxon>Pezizomycotina</taxon>
        <taxon>Lecanoromycetes</taxon>
        <taxon>OSLEUM clade</taxon>
        <taxon>Lecanoromycetidae</taxon>
        <taxon>Lecanorales</taxon>
        <taxon>Lecanorineae</taxon>
        <taxon>Parmeliaceae</taxon>
        <taxon>Imshaugia</taxon>
    </lineage>
</organism>
<feature type="compositionally biased region" description="Polar residues" evidence="2">
    <location>
        <begin position="504"/>
        <end position="522"/>
    </location>
</feature>
<feature type="compositionally biased region" description="Basic and acidic residues" evidence="2">
    <location>
        <begin position="1025"/>
        <end position="1041"/>
    </location>
</feature>
<sequence>MHSLLYPVKLLVTFGIMLYDNELPGRQRNARRNILDEAEDVPYSSTLEAAAPEVATAEEPSSTMPQSSMSDAVAVDVPKSSTTKLAASAATSEDMGYGHHIPFRRTVACSKRQTIVEEKAMIDASTQTDPIVARIGKSSHRPLPETQTGKKSMTEASTQTNDKDAVDSSSTGSPSSPTTLVNTPTDHSSTVDAEDDEQKDESGFEDFLLEAQIGEEQVFQANAANQELRDENAQLKSSIDDLKEASSQEKEKSAAAAQRATAAEGRAAAAEERVAVVVARATNLGMHMESLAQDLGNQMSRAARAEAEVMRLRLQMWNMQRHACLPSDEEAILDQDYPSNTLDQTQEMDAGSRVPLDAQELPKSNVIRGTPTEEPAVFFRDVAGNLAATASTKSLRETLVSTDLAANRQVRGEHAAPREQITKRDCKLYKDRSVRRKLAGSDEQAEKAESNLQTQPDEANFRISESEVSNVRRRSRTKLHVSNSGDHGHRVQLAVEGPPARPSAMQNEGMTSHGNSEQDGDASNIQAEAPAFNNFSFQNIEDVIPSRVPAATSESAPKSPAVLGPLFTFGTPTPAIQPEAHDTSKKPIFKFGETPASGSERKAKGTVEFPVPKISATTAQDIGHCLAPGVIRSPQGLDTSQQAAVPEVSGVQEASKRSGDEGEGIDEEDEGCVRKCARRIMLNRHKVTGDHTSATFAPRLTPFAPVTPKAGEAKPVGTPVYPTVHTTEKSDGAAKSTLDFNFGETASVFGAKKDTNSVPNGNAESKLFESSPINSFNCGESRSFTAGPKPFKAGLKAFDAVSTDEEEEALSKRSRNGSKTEAPSPLNVSPSSPGTKRDKATKKTKTSVFDAAASVTMSSLSCDSKSALGAPFGHEDMNAMGTPKVNSKGGFNFPGTVPTVEEKRQEPALSIETTPSFVTGMAKSFCFSSSGVTPTFGGFKSGPVGASTASSGSKSVEVAKKNKVEISAKKAANAPLFTAQAFANFDIPASHGKERPDQFNFGAAGDASSPVPKFVLFVTEPEQERNNVDSEVRVDENRAEASGKSSTLVPTSKGSVKGGPTDVLGKLGFDVAALSRIVNYQPAVPKTPGVVEVLESLSSRAESSASHAKKNEVGGDISQSPSRSAAEIFISWEVECRERAASSPDGIYIQETPTKWRDPEWAAALPPSALTVAATHQPPTPTQTAVSNFGPYYGTGLTIPSSISDCASHMSVTAPITIRNEDKDWHTHLIEVKEVEGGIQDAMAAIESLYIGPPSPPPLLQRFDPDLHLLSGDWVARRFVLVRTMQRQKNYIVKYLEKIERESRSQTKEVQERKALPKNKRIVQQEIAGKSEPQETDSVCRSSAEVGLEAGRLMAPQPRPQLSVCRSRAEVELERGRQVAPQPSLQLQLELELEEEEEL</sequence>
<feature type="compositionally biased region" description="Acidic residues" evidence="2">
    <location>
        <begin position="192"/>
        <end position="202"/>
    </location>
</feature>
<dbReference type="OrthoDB" id="5413338at2759"/>
<feature type="compositionally biased region" description="Polar residues" evidence="2">
    <location>
        <begin position="145"/>
        <end position="160"/>
    </location>
</feature>
<feature type="coiled-coil region" evidence="1">
    <location>
        <begin position="218"/>
        <end position="252"/>
    </location>
</feature>
<feature type="compositionally biased region" description="Polar residues" evidence="2">
    <location>
        <begin position="1043"/>
        <end position="1054"/>
    </location>
</feature>
<evidence type="ECO:0000256" key="2">
    <source>
        <dbReference type="SAM" id="MobiDB-lite"/>
    </source>
</evidence>
<protein>
    <submittedName>
        <fullName evidence="3">Uncharacterized protein</fullName>
    </submittedName>
</protein>
<feature type="region of interest" description="Disordered" evidence="2">
    <location>
        <begin position="127"/>
        <end position="202"/>
    </location>
</feature>
<keyword evidence="1" id="KW-0175">Coiled coil</keyword>
<feature type="region of interest" description="Disordered" evidence="2">
    <location>
        <begin position="437"/>
        <end position="522"/>
    </location>
</feature>
<feature type="region of interest" description="Disordered" evidence="2">
    <location>
        <begin position="804"/>
        <end position="845"/>
    </location>
</feature>
<gene>
    <name evidence="3" type="ORF">IMSHALPRED_007220</name>
</gene>
<feature type="region of interest" description="Disordered" evidence="2">
    <location>
        <begin position="1025"/>
        <end position="1056"/>
    </location>
</feature>
<dbReference type="EMBL" id="CAJPDT010000046">
    <property type="protein sequence ID" value="CAF9927455.1"/>
    <property type="molecule type" value="Genomic_DNA"/>
</dbReference>